<evidence type="ECO:0000256" key="1">
    <source>
        <dbReference type="SAM" id="MobiDB-lite"/>
    </source>
</evidence>
<dbReference type="Proteomes" id="UP000835052">
    <property type="component" value="Unassembled WGS sequence"/>
</dbReference>
<keyword evidence="2" id="KW-1133">Transmembrane helix</keyword>
<evidence type="ECO:0000313" key="3">
    <source>
        <dbReference type="EMBL" id="CAD6193866.1"/>
    </source>
</evidence>
<dbReference type="EMBL" id="CAJGYM010000039">
    <property type="protein sequence ID" value="CAD6193866.1"/>
    <property type="molecule type" value="Genomic_DNA"/>
</dbReference>
<keyword evidence="2" id="KW-0472">Membrane</keyword>
<dbReference type="AlphaFoldDB" id="A0A8S1HB76"/>
<keyword evidence="2" id="KW-0812">Transmembrane</keyword>
<feature type="compositionally biased region" description="Basic and acidic residues" evidence="1">
    <location>
        <begin position="214"/>
        <end position="234"/>
    </location>
</feature>
<accession>A0A8S1HB76</accession>
<feature type="region of interest" description="Disordered" evidence="1">
    <location>
        <begin position="208"/>
        <end position="248"/>
    </location>
</feature>
<proteinExistence type="predicted"/>
<keyword evidence="4" id="KW-1185">Reference proteome</keyword>
<gene>
    <name evidence="3" type="ORF">CAUJ_LOCUS9785</name>
</gene>
<evidence type="ECO:0000256" key="2">
    <source>
        <dbReference type="SAM" id="Phobius"/>
    </source>
</evidence>
<reference evidence="3" key="1">
    <citation type="submission" date="2020-10" db="EMBL/GenBank/DDBJ databases">
        <authorList>
            <person name="Kikuchi T."/>
        </authorList>
    </citation>
    <scope>NUCLEOTIDE SEQUENCE</scope>
    <source>
        <strain evidence="3">NKZ352</strain>
    </source>
</reference>
<sequence>MEEYAQNVSVAKTPVYDSFANVKKKSFHFTPESERLIGKPVCLIFFGKNMTHKIAWQGAVSEIHVPFNCNYLKDVFCFQITETTSWLGDATGNACCCSSDDCNDVTPTFEALVREQLAAESLWTEFLVLIHPLLMYLLLVTVLCVFVVFEAFCEDVIRKKFAKPVEYHGYAQITKLTSSSKEQMTYSNKDDLQLDSTQESPIEIEKTQISSRHLPVELPEKPRPRRLPDGREQKVSMNYNDSTFSDLE</sequence>
<organism evidence="3 4">
    <name type="scientific">Caenorhabditis auriculariae</name>
    <dbReference type="NCBI Taxonomy" id="2777116"/>
    <lineage>
        <taxon>Eukaryota</taxon>
        <taxon>Metazoa</taxon>
        <taxon>Ecdysozoa</taxon>
        <taxon>Nematoda</taxon>
        <taxon>Chromadorea</taxon>
        <taxon>Rhabditida</taxon>
        <taxon>Rhabditina</taxon>
        <taxon>Rhabditomorpha</taxon>
        <taxon>Rhabditoidea</taxon>
        <taxon>Rhabditidae</taxon>
        <taxon>Peloderinae</taxon>
        <taxon>Caenorhabditis</taxon>
    </lineage>
</organism>
<feature type="transmembrane region" description="Helical" evidence="2">
    <location>
        <begin position="133"/>
        <end position="153"/>
    </location>
</feature>
<evidence type="ECO:0008006" key="5">
    <source>
        <dbReference type="Google" id="ProtNLM"/>
    </source>
</evidence>
<name>A0A8S1HB76_9PELO</name>
<comment type="caution">
    <text evidence="3">The sequence shown here is derived from an EMBL/GenBank/DDBJ whole genome shotgun (WGS) entry which is preliminary data.</text>
</comment>
<protein>
    <recommendedName>
        <fullName evidence="5">CX domain-containing protein</fullName>
    </recommendedName>
</protein>
<feature type="compositionally biased region" description="Polar residues" evidence="1">
    <location>
        <begin position="235"/>
        <end position="248"/>
    </location>
</feature>
<evidence type="ECO:0000313" key="4">
    <source>
        <dbReference type="Proteomes" id="UP000835052"/>
    </source>
</evidence>